<comment type="function">
    <text evidence="2">Functions as a ribosomal silencing factor. Interacts with ribosomal protein uL14 (rplN), blocking formation of intersubunit bridge B8. Prevents association of the 30S and 50S ribosomal subunits and the formation of functional ribosomes, thus repressing translation.</text>
</comment>
<dbReference type="STRING" id="505317.OA57_09750"/>
<dbReference type="AlphaFoldDB" id="A0A0A3AKP2"/>
<evidence type="ECO:0000313" key="4">
    <source>
        <dbReference type="Proteomes" id="UP000030380"/>
    </source>
</evidence>
<comment type="subcellular location">
    <subcellularLocation>
        <location evidence="2">Cytoplasm</location>
    </subcellularLocation>
</comment>
<dbReference type="Proteomes" id="UP000030380">
    <property type="component" value="Unassembled WGS sequence"/>
</dbReference>
<protein>
    <recommendedName>
        <fullName evidence="2">Ribosomal silencing factor RsfS</fullName>
    </recommendedName>
</protein>
<dbReference type="PANTHER" id="PTHR21043">
    <property type="entry name" value="IOJAP SUPERFAMILY ORTHOLOG"/>
    <property type="match status" value="1"/>
</dbReference>
<gene>
    <name evidence="2" type="primary">rsfS</name>
    <name evidence="3" type="ORF">OA57_09750</name>
</gene>
<proteinExistence type="inferred from homology"/>
<keyword evidence="2" id="KW-0678">Repressor</keyword>
<dbReference type="InterPro" id="IPR004394">
    <property type="entry name" value="Iojap/RsfS/C7orf30"/>
</dbReference>
<evidence type="ECO:0000256" key="1">
    <source>
        <dbReference type="ARBA" id="ARBA00010574"/>
    </source>
</evidence>
<name>A0A0A3AKP2_9PAST</name>
<dbReference type="Gene3D" id="3.30.460.10">
    <property type="entry name" value="Beta Polymerase, domain 2"/>
    <property type="match status" value="1"/>
</dbReference>
<dbReference type="GO" id="GO:0017148">
    <property type="term" value="P:negative regulation of translation"/>
    <property type="evidence" value="ECO:0007669"/>
    <property type="project" value="UniProtKB-UniRule"/>
</dbReference>
<dbReference type="InterPro" id="IPR043519">
    <property type="entry name" value="NT_sf"/>
</dbReference>
<organism evidence="3 4">
    <name type="scientific">Chelonobacter oris</name>
    <dbReference type="NCBI Taxonomy" id="505317"/>
    <lineage>
        <taxon>Bacteria</taxon>
        <taxon>Pseudomonadati</taxon>
        <taxon>Pseudomonadota</taxon>
        <taxon>Gammaproteobacteria</taxon>
        <taxon>Pasteurellales</taxon>
        <taxon>Pasteurellaceae</taxon>
        <taxon>Chelonobacter</taxon>
    </lineage>
</organism>
<accession>A0A0A3AKP2</accession>
<dbReference type="NCBIfam" id="TIGR00090">
    <property type="entry name" value="rsfS_iojap_ybeB"/>
    <property type="match status" value="1"/>
</dbReference>
<comment type="caution">
    <text evidence="3">The sequence shown here is derived from an EMBL/GenBank/DDBJ whole genome shotgun (WGS) entry which is preliminary data.</text>
</comment>
<dbReference type="SUPFAM" id="SSF81301">
    <property type="entry name" value="Nucleotidyltransferase"/>
    <property type="match status" value="1"/>
</dbReference>
<dbReference type="Pfam" id="PF02410">
    <property type="entry name" value="RsfS"/>
    <property type="match status" value="1"/>
</dbReference>
<dbReference type="GO" id="GO:0042256">
    <property type="term" value="P:cytosolic ribosome assembly"/>
    <property type="evidence" value="ECO:0007669"/>
    <property type="project" value="UniProtKB-UniRule"/>
</dbReference>
<keyword evidence="4" id="KW-1185">Reference proteome</keyword>
<reference evidence="3 4" key="1">
    <citation type="submission" date="2014-11" db="EMBL/GenBank/DDBJ databases">
        <title>Draft genome sequence of Chelonobacter oris 1662T, associated with respiratory disease in Hermann's Tortoises.</title>
        <authorList>
            <person name="Kudirkiene E."/>
            <person name="Hansen M.J."/>
            <person name="Bojesen A.M."/>
        </authorList>
    </citation>
    <scope>NUCLEOTIDE SEQUENCE [LARGE SCALE GENOMIC DNA]</scope>
    <source>
        <strain evidence="3 4">1662</strain>
    </source>
</reference>
<comment type="subunit">
    <text evidence="2">Interacts with ribosomal protein uL14 (rplN).</text>
</comment>
<evidence type="ECO:0000256" key="2">
    <source>
        <dbReference type="HAMAP-Rule" id="MF_01477"/>
    </source>
</evidence>
<evidence type="ECO:0000313" key="3">
    <source>
        <dbReference type="EMBL" id="KGQ69901.1"/>
    </source>
</evidence>
<dbReference type="RefSeq" id="WP_034616981.1">
    <property type="nucleotide sequence ID" value="NZ_JSUM01000014.1"/>
</dbReference>
<keyword evidence="2" id="KW-0963">Cytoplasm</keyword>
<dbReference type="GO" id="GO:0090071">
    <property type="term" value="P:negative regulation of ribosome biogenesis"/>
    <property type="evidence" value="ECO:0007669"/>
    <property type="project" value="UniProtKB-UniRule"/>
</dbReference>
<comment type="similarity">
    <text evidence="1 2">Belongs to the Iojap/RsfS family.</text>
</comment>
<dbReference type="PANTHER" id="PTHR21043:SF0">
    <property type="entry name" value="MITOCHONDRIAL ASSEMBLY OF RIBOSOMAL LARGE SUBUNIT PROTEIN 1"/>
    <property type="match status" value="1"/>
</dbReference>
<dbReference type="OrthoDB" id="9793681at2"/>
<dbReference type="GO" id="GO:0005737">
    <property type="term" value="C:cytoplasm"/>
    <property type="evidence" value="ECO:0007669"/>
    <property type="project" value="UniProtKB-SubCell"/>
</dbReference>
<sequence>MRKLLQNSLVKAVIEVLDDLKAGDISIFDVRGNNGITDNMVICTGTSSRHVGAIARNLADSCKEKGIESFGSEGIETADWVVVDFGQVIVHVMQQESRDLYQLEKLWG</sequence>
<dbReference type="GO" id="GO:0043023">
    <property type="term" value="F:ribosomal large subunit binding"/>
    <property type="evidence" value="ECO:0007669"/>
    <property type="project" value="TreeGrafter"/>
</dbReference>
<keyword evidence="2" id="KW-0810">Translation regulation</keyword>
<dbReference type="HAMAP" id="MF_01477">
    <property type="entry name" value="Iojap_RsfS"/>
    <property type="match status" value="1"/>
</dbReference>
<dbReference type="EMBL" id="JSUM01000014">
    <property type="protein sequence ID" value="KGQ69901.1"/>
    <property type="molecule type" value="Genomic_DNA"/>
</dbReference>